<reference evidence="2" key="2">
    <citation type="submission" date="2024-06" db="UniProtKB">
        <authorList>
            <consortium name="EnsemblMetazoa"/>
        </authorList>
    </citation>
    <scope>IDENTIFICATION</scope>
</reference>
<dbReference type="KEGG" id="aqu:109582982"/>
<dbReference type="RefSeq" id="XP_019853646.1">
    <property type="nucleotide sequence ID" value="XM_019998087.1"/>
</dbReference>
<keyword evidence="1" id="KW-0732">Signal</keyword>
<dbReference type="GeneID" id="109582982"/>
<evidence type="ECO:0000313" key="3">
    <source>
        <dbReference type="Proteomes" id="UP000007879"/>
    </source>
</evidence>
<proteinExistence type="predicted"/>
<dbReference type="Proteomes" id="UP000007879">
    <property type="component" value="Unassembled WGS sequence"/>
</dbReference>
<feature type="signal peptide" evidence="1">
    <location>
        <begin position="1"/>
        <end position="19"/>
    </location>
</feature>
<protein>
    <recommendedName>
        <fullName evidence="4">Fibronectin type-III domain-containing protein</fullName>
    </recommendedName>
</protein>
<name>A0AAN0JA86_AMPQE</name>
<sequence>MEIILSFLSFMLLFNHLDGTPQFTTCPSSVCLSQPVTYECNSGADTLAWIVLDTNGDRVGSPVAYTVFNNVGDTGSIGGQFITVLTVGGSSLVSNITFTPTLNMNNYTVQCGAVGTLVNCSIVIANIPSAPIPSSITFYSDSLTFPWSPSNSSCLSHYNVNVTSIEYTISTNDTSLSLPVPSTNDTEHSISVVAVDTGGRYMDPVDQRTFVADVPEFVTNIQLNQTDLSIDVSWEEVKKIINQYFMLFL</sequence>
<feature type="chain" id="PRO_5043022562" description="Fibronectin type-III domain-containing protein" evidence="1">
    <location>
        <begin position="20"/>
        <end position="249"/>
    </location>
</feature>
<dbReference type="AlphaFoldDB" id="A0AAN0JA86"/>
<dbReference type="EnsemblMetazoa" id="XM_019998087.1">
    <property type="protein sequence ID" value="XP_019853646.1"/>
    <property type="gene ID" value="LOC109582982"/>
</dbReference>
<accession>A0AAN0JA86</accession>
<evidence type="ECO:0000313" key="2">
    <source>
        <dbReference type="EnsemblMetazoa" id="XP_019853646.1"/>
    </source>
</evidence>
<reference evidence="3" key="1">
    <citation type="journal article" date="2010" name="Nature">
        <title>The Amphimedon queenslandica genome and the evolution of animal complexity.</title>
        <authorList>
            <person name="Srivastava M."/>
            <person name="Simakov O."/>
            <person name="Chapman J."/>
            <person name="Fahey B."/>
            <person name="Gauthier M.E."/>
            <person name="Mitros T."/>
            <person name="Richards G.S."/>
            <person name="Conaco C."/>
            <person name="Dacre M."/>
            <person name="Hellsten U."/>
            <person name="Larroux C."/>
            <person name="Putnam N.H."/>
            <person name="Stanke M."/>
            <person name="Adamska M."/>
            <person name="Darling A."/>
            <person name="Degnan S.M."/>
            <person name="Oakley T.H."/>
            <person name="Plachetzki D.C."/>
            <person name="Zhai Y."/>
            <person name="Adamski M."/>
            <person name="Calcino A."/>
            <person name="Cummins S.F."/>
            <person name="Goodstein D.M."/>
            <person name="Harris C."/>
            <person name="Jackson D.J."/>
            <person name="Leys S.P."/>
            <person name="Shu S."/>
            <person name="Woodcroft B.J."/>
            <person name="Vervoort M."/>
            <person name="Kosik K.S."/>
            <person name="Manning G."/>
            <person name="Degnan B.M."/>
            <person name="Rokhsar D.S."/>
        </authorList>
    </citation>
    <scope>NUCLEOTIDE SEQUENCE [LARGE SCALE GENOMIC DNA]</scope>
</reference>
<keyword evidence="3" id="KW-1185">Reference proteome</keyword>
<evidence type="ECO:0000256" key="1">
    <source>
        <dbReference type="SAM" id="SignalP"/>
    </source>
</evidence>
<organism evidence="2 3">
    <name type="scientific">Amphimedon queenslandica</name>
    <name type="common">Sponge</name>
    <dbReference type="NCBI Taxonomy" id="400682"/>
    <lineage>
        <taxon>Eukaryota</taxon>
        <taxon>Metazoa</taxon>
        <taxon>Porifera</taxon>
        <taxon>Demospongiae</taxon>
        <taxon>Heteroscleromorpha</taxon>
        <taxon>Haplosclerida</taxon>
        <taxon>Niphatidae</taxon>
        <taxon>Amphimedon</taxon>
    </lineage>
</organism>
<evidence type="ECO:0008006" key="4">
    <source>
        <dbReference type="Google" id="ProtNLM"/>
    </source>
</evidence>